<dbReference type="RefSeq" id="WP_011988356.1">
    <property type="nucleotide sequence ID" value="NZ_CP034672.1"/>
</dbReference>
<evidence type="ECO:0000313" key="2">
    <source>
        <dbReference type="Proteomes" id="UP000256923"/>
    </source>
</evidence>
<organism evidence="1 2">
    <name type="scientific">Vibrio anguillarum</name>
    <name type="common">Listonella anguillarum</name>
    <dbReference type="NCBI Taxonomy" id="55601"/>
    <lineage>
        <taxon>Bacteria</taxon>
        <taxon>Pseudomonadati</taxon>
        <taxon>Pseudomonadota</taxon>
        <taxon>Gammaproteobacteria</taxon>
        <taxon>Vibrionales</taxon>
        <taxon>Vibrionaceae</taxon>
        <taxon>Vibrio</taxon>
    </lineage>
</organism>
<dbReference type="AlphaFoldDB" id="A0A7U6FS71"/>
<proteinExistence type="predicted"/>
<reference evidence="1 2" key="1">
    <citation type="submission" date="2018-12" db="EMBL/GenBank/DDBJ databases">
        <title>Characterization and Draft Genome of Vibrio anguillarum J360 Marine Pathogen Isolated from an Outbreak in Lumpfish (Cyclopterus lumpus).</title>
        <authorList>
            <person name="Vasquez J.I."/>
            <person name="Cao T."/>
            <person name="Chakraborty S."/>
            <person name="Gnanagobal H."/>
            <person name="Wescot J."/>
            <person name="Boyce D."/>
            <person name="Santander J."/>
        </authorList>
    </citation>
    <scope>NUCLEOTIDE SEQUENCE [LARGE SCALE GENOMIC DNA]</scope>
    <source>
        <strain evidence="1 2">J360</strain>
    </source>
</reference>
<gene>
    <name evidence="1" type="ORF">DYL72_15725</name>
</gene>
<sequence>MSEYIYNDNQNIRTSARVEKIYSTNRGFIGRLESVDYKQSDGSWKEQGSRWLINEDDAKVIMSNGFKSTKL</sequence>
<evidence type="ECO:0000313" key="1">
    <source>
        <dbReference type="EMBL" id="AZS26353.1"/>
    </source>
</evidence>
<name>A0A7U6FS71_VIBAN</name>
<protein>
    <submittedName>
        <fullName evidence="1">Uncharacterized protein</fullName>
    </submittedName>
</protein>
<accession>A0A7U6FS71</accession>
<dbReference type="Proteomes" id="UP000256923">
    <property type="component" value="Chromosome 1"/>
</dbReference>
<dbReference type="EMBL" id="CP034672">
    <property type="protein sequence ID" value="AZS26353.1"/>
    <property type="molecule type" value="Genomic_DNA"/>
</dbReference>